<name>A0A0A3AX20_9PAST</name>
<dbReference type="PANTHER" id="PTHR30231:SF4">
    <property type="entry name" value="PROTEIN NEN2"/>
    <property type="match status" value="1"/>
</dbReference>
<keyword evidence="2" id="KW-0378">Hydrolase</keyword>
<dbReference type="SUPFAM" id="SSF53098">
    <property type="entry name" value="Ribonuclease H-like"/>
    <property type="match status" value="1"/>
</dbReference>
<accession>A0A0A3AX20</accession>
<keyword evidence="6" id="KW-1185">Reference proteome</keyword>
<dbReference type="SMART" id="SM00479">
    <property type="entry name" value="EXOIII"/>
    <property type="match status" value="1"/>
</dbReference>
<dbReference type="GO" id="GO:0003676">
    <property type="term" value="F:nucleic acid binding"/>
    <property type="evidence" value="ECO:0007669"/>
    <property type="project" value="InterPro"/>
</dbReference>
<sequence length="239" mass="27312">MLSDWLQRFDPLLKLEKQRLKLIRSKQCPPELLPLFTTPYPDLPTDLSKLRYLAIDFETTGFNPMIDNILSVAAVPIDRLTLRLSGSHHQFVADQTIKQDTAVINHIVPQMLQSAVGLDEVMAKLFGLMQGRIIIAHGSGIERQFINHYLAMKYRLQSFPLLWLDTLKIERSFVSSVQQIVNPNYQLTAVRQRYQLPEYVAHNALSDAIAAGELFLAQLVRLFGSQPQKLGVVYKRSQR</sequence>
<dbReference type="AlphaFoldDB" id="A0A0A3AX20"/>
<organism evidence="5 6">
    <name type="scientific">Chelonobacter oris</name>
    <dbReference type="NCBI Taxonomy" id="505317"/>
    <lineage>
        <taxon>Bacteria</taxon>
        <taxon>Pseudomonadati</taxon>
        <taxon>Pseudomonadota</taxon>
        <taxon>Gammaproteobacteria</taxon>
        <taxon>Pasteurellales</taxon>
        <taxon>Pasteurellaceae</taxon>
        <taxon>Chelonobacter</taxon>
    </lineage>
</organism>
<dbReference type="STRING" id="505317.OA57_00545"/>
<dbReference type="GO" id="GO:0008408">
    <property type="term" value="F:3'-5' exonuclease activity"/>
    <property type="evidence" value="ECO:0007669"/>
    <property type="project" value="TreeGrafter"/>
</dbReference>
<dbReference type="EMBL" id="JSUM01000001">
    <property type="protein sequence ID" value="KGQ71610.1"/>
    <property type="molecule type" value="Genomic_DNA"/>
</dbReference>
<evidence type="ECO:0000259" key="4">
    <source>
        <dbReference type="SMART" id="SM00479"/>
    </source>
</evidence>
<protein>
    <submittedName>
        <fullName evidence="5">DNA polymerase III</fullName>
    </submittedName>
</protein>
<proteinExistence type="predicted"/>
<keyword evidence="3" id="KW-0269">Exonuclease</keyword>
<dbReference type="PANTHER" id="PTHR30231">
    <property type="entry name" value="DNA POLYMERASE III SUBUNIT EPSILON"/>
    <property type="match status" value="1"/>
</dbReference>
<evidence type="ECO:0000313" key="5">
    <source>
        <dbReference type="EMBL" id="KGQ71610.1"/>
    </source>
</evidence>
<dbReference type="Proteomes" id="UP000030380">
    <property type="component" value="Unassembled WGS sequence"/>
</dbReference>
<dbReference type="OrthoDB" id="5497329at2"/>
<reference evidence="5 6" key="1">
    <citation type="submission" date="2014-11" db="EMBL/GenBank/DDBJ databases">
        <title>Draft genome sequence of Chelonobacter oris 1662T, associated with respiratory disease in Hermann's Tortoises.</title>
        <authorList>
            <person name="Kudirkiene E."/>
            <person name="Hansen M.J."/>
            <person name="Bojesen A.M."/>
        </authorList>
    </citation>
    <scope>NUCLEOTIDE SEQUENCE [LARGE SCALE GENOMIC DNA]</scope>
    <source>
        <strain evidence="5 6">1662</strain>
    </source>
</reference>
<dbReference type="GO" id="GO:0005829">
    <property type="term" value="C:cytosol"/>
    <property type="evidence" value="ECO:0007669"/>
    <property type="project" value="TreeGrafter"/>
</dbReference>
<evidence type="ECO:0000256" key="3">
    <source>
        <dbReference type="ARBA" id="ARBA00022839"/>
    </source>
</evidence>
<evidence type="ECO:0000256" key="2">
    <source>
        <dbReference type="ARBA" id="ARBA00022801"/>
    </source>
</evidence>
<feature type="domain" description="Exonuclease" evidence="4">
    <location>
        <begin position="51"/>
        <end position="224"/>
    </location>
</feature>
<evidence type="ECO:0000256" key="1">
    <source>
        <dbReference type="ARBA" id="ARBA00022722"/>
    </source>
</evidence>
<dbReference type="InterPro" id="IPR013520">
    <property type="entry name" value="Ribonucl_H"/>
</dbReference>
<dbReference type="Pfam" id="PF00929">
    <property type="entry name" value="RNase_T"/>
    <property type="match status" value="1"/>
</dbReference>
<gene>
    <name evidence="5" type="ORF">OA57_00545</name>
</gene>
<evidence type="ECO:0000313" key="6">
    <source>
        <dbReference type="Proteomes" id="UP000030380"/>
    </source>
</evidence>
<dbReference type="CDD" id="cd06127">
    <property type="entry name" value="DEDDh"/>
    <property type="match status" value="1"/>
</dbReference>
<dbReference type="Gene3D" id="3.30.420.10">
    <property type="entry name" value="Ribonuclease H-like superfamily/Ribonuclease H"/>
    <property type="match status" value="1"/>
</dbReference>
<dbReference type="GO" id="GO:0006259">
    <property type="term" value="P:DNA metabolic process"/>
    <property type="evidence" value="ECO:0007669"/>
    <property type="project" value="UniProtKB-ARBA"/>
</dbReference>
<dbReference type="InterPro" id="IPR012337">
    <property type="entry name" value="RNaseH-like_sf"/>
</dbReference>
<dbReference type="InterPro" id="IPR036397">
    <property type="entry name" value="RNaseH_sf"/>
</dbReference>
<keyword evidence="1" id="KW-0540">Nuclease</keyword>
<comment type="caution">
    <text evidence="5">The sequence shown here is derived from an EMBL/GenBank/DDBJ whole genome shotgun (WGS) entry which is preliminary data.</text>
</comment>